<evidence type="ECO:0000313" key="2">
    <source>
        <dbReference type="EMBL" id="ODS23668.1"/>
    </source>
</evidence>
<reference evidence="2 3" key="1">
    <citation type="journal article" date="2016" name="Appl. Environ. Microbiol.">
        <title>Lack of Overt Genome Reduction in the Bryostatin-Producing Bryozoan Symbiont "Candidatus Endobugula sertula".</title>
        <authorList>
            <person name="Miller I.J."/>
            <person name="Vanee N."/>
            <person name="Fong S.S."/>
            <person name="Lim-Fong G.E."/>
            <person name="Kwan J.C."/>
        </authorList>
    </citation>
    <scope>NUCLEOTIDE SEQUENCE [LARGE SCALE GENOMIC DNA]</scope>
    <source>
        <strain evidence="2">AB1-4</strain>
    </source>
</reference>
<protein>
    <submittedName>
        <fullName evidence="2">Uncharacterized protein</fullName>
    </submittedName>
</protein>
<sequence length="133" mass="15341">MILSTPLYYNHGMAYSEHIYTPDGDSLEARISAYKTVREAWLNAEASLKFLDDDLWADRLGDRDNVEEAYRISTRSLKMATDAISQDEIQIAITQGFVDAEEAREFMQHKRREEMQSIRDNQQAGHSATDQHK</sequence>
<dbReference type="AlphaFoldDB" id="A0A1D2QPZ8"/>
<dbReference type="EMBL" id="MDLC01000023">
    <property type="protein sequence ID" value="ODS23668.1"/>
    <property type="molecule type" value="Genomic_DNA"/>
</dbReference>
<feature type="compositionally biased region" description="Polar residues" evidence="1">
    <location>
        <begin position="118"/>
        <end position="133"/>
    </location>
</feature>
<comment type="caution">
    <text evidence="2">The sequence shown here is derived from an EMBL/GenBank/DDBJ whole genome shotgun (WGS) entry which is preliminary data.</text>
</comment>
<name>A0A1D2QPZ8_9GAMM</name>
<dbReference type="STRING" id="62101.AB835_07640"/>
<evidence type="ECO:0000256" key="1">
    <source>
        <dbReference type="SAM" id="MobiDB-lite"/>
    </source>
</evidence>
<feature type="region of interest" description="Disordered" evidence="1">
    <location>
        <begin position="108"/>
        <end position="133"/>
    </location>
</feature>
<feature type="compositionally biased region" description="Basic and acidic residues" evidence="1">
    <location>
        <begin position="108"/>
        <end position="117"/>
    </location>
</feature>
<accession>A0A1D2QPZ8</accession>
<proteinExistence type="predicted"/>
<organism evidence="2 3">
    <name type="scientific">Candidatus Endobugula sertula</name>
    <name type="common">Bugula neritina bacterial symbiont</name>
    <dbReference type="NCBI Taxonomy" id="62101"/>
    <lineage>
        <taxon>Bacteria</taxon>
        <taxon>Pseudomonadati</taxon>
        <taxon>Pseudomonadota</taxon>
        <taxon>Gammaproteobacteria</taxon>
        <taxon>Cellvibrionales</taxon>
        <taxon>Cellvibrionaceae</taxon>
        <taxon>Candidatus Endobugula</taxon>
    </lineage>
</organism>
<dbReference type="Proteomes" id="UP000242502">
    <property type="component" value="Unassembled WGS sequence"/>
</dbReference>
<gene>
    <name evidence="2" type="ORF">AB835_07640</name>
</gene>
<evidence type="ECO:0000313" key="3">
    <source>
        <dbReference type="Proteomes" id="UP000242502"/>
    </source>
</evidence>